<dbReference type="Gene3D" id="2.60.40.10">
    <property type="entry name" value="Immunoglobulins"/>
    <property type="match status" value="1"/>
</dbReference>
<dbReference type="InterPro" id="IPR013783">
    <property type="entry name" value="Ig-like_fold"/>
</dbReference>
<gene>
    <name evidence="2" type="ORF">ACFQO6_02510</name>
</gene>
<accession>A0ABW2MZ50</accession>
<protein>
    <submittedName>
        <fullName evidence="2">PKD domain-containing protein</fullName>
    </submittedName>
</protein>
<evidence type="ECO:0000313" key="3">
    <source>
        <dbReference type="Proteomes" id="UP001596524"/>
    </source>
</evidence>
<dbReference type="Proteomes" id="UP001596524">
    <property type="component" value="Unassembled WGS sequence"/>
</dbReference>
<dbReference type="RefSeq" id="WP_379185909.1">
    <property type="nucleotide sequence ID" value="NZ_JBHTCH010000001.1"/>
</dbReference>
<evidence type="ECO:0000313" key="2">
    <source>
        <dbReference type="EMBL" id="MFC7359126.1"/>
    </source>
</evidence>
<keyword evidence="3" id="KW-1185">Reference proteome</keyword>
<dbReference type="NCBIfam" id="NF038114">
    <property type="entry name" value="rightmost"/>
    <property type="match status" value="1"/>
</dbReference>
<feature type="non-terminal residue" evidence="2">
    <location>
        <position position="1"/>
    </location>
</feature>
<proteinExistence type="predicted"/>
<sequence length="352" mass="36141">AGFTVTYKATDGDLVSNQATLVISVTAVNDTPVVTAGPAQSTDEGSSVTISASFSDVDEGQTHTYTVVWGDGSQSEGTATGGAVTASHTYADNQAGNAPYIATVTVKDNGTTGGVADPKSGSVSVNVTVKNVDPVVNTVTMSNINPVTGTATLEATFTDPGADTFPGSGFTVTYSGGAATVTNVQVSGRTMTAQVQLPRGCYTYTVTATVRDDDGGSGSKSAPYGSTDIYQAGFRDPIRDNERNIAKYGNVVPVKVQLTSSCSGAAITTPGLLYLTVAEGNVSDDVPDGTPNVVVESVSNADTGTQMRISGGMYIYNLSTRSMKAGQDYTLRVRLGSSTGPIILRALFQPKK</sequence>
<dbReference type="InterPro" id="IPR000601">
    <property type="entry name" value="PKD_dom"/>
</dbReference>
<evidence type="ECO:0000259" key="1">
    <source>
        <dbReference type="Pfam" id="PF18911"/>
    </source>
</evidence>
<feature type="domain" description="PKD" evidence="1">
    <location>
        <begin position="29"/>
        <end position="110"/>
    </location>
</feature>
<organism evidence="2 3">
    <name type="scientific">Nocardioides astragali</name>
    <dbReference type="NCBI Taxonomy" id="1776736"/>
    <lineage>
        <taxon>Bacteria</taxon>
        <taxon>Bacillati</taxon>
        <taxon>Actinomycetota</taxon>
        <taxon>Actinomycetes</taxon>
        <taxon>Propionibacteriales</taxon>
        <taxon>Nocardioidaceae</taxon>
        <taxon>Nocardioides</taxon>
    </lineage>
</organism>
<comment type="caution">
    <text evidence="2">The sequence shown here is derived from an EMBL/GenBank/DDBJ whole genome shotgun (WGS) entry which is preliminary data.</text>
</comment>
<reference evidence="3" key="1">
    <citation type="journal article" date="2019" name="Int. J. Syst. Evol. Microbiol.">
        <title>The Global Catalogue of Microorganisms (GCM) 10K type strain sequencing project: providing services to taxonomists for standard genome sequencing and annotation.</title>
        <authorList>
            <consortium name="The Broad Institute Genomics Platform"/>
            <consortium name="The Broad Institute Genome Sequencing Center for Infectious Disease"/>
            <person name="Wu L."/>
            <person name="Ma J."/>
        </authorList>
    </citation>
    <scope>NUCLEOTIDE SEQUENCE [LARGE SCALE GENOMIC DNA]</scope>
    <source>
        <strain evidence="3">FCH27</strain>
    </source>
</reference>
<dbReference type="Pfam" id="PF18911">
    <property type="entry name" value="PKD_4"/>
    <property type="match status" value="1"/>
</dbReference>
<name>A0ABW2MZ50_9ACTN</name>
<dbReference type="EMBL" id="JBHTCH010000001">
    <property type="protein sequence ID" value="MFC7359126.1"/>
    <property type="molecule type" value="Genomic_DNA"/>
</dbReference>